<comment type="caution">
    <text evidence="12">The sequence shown here is derived from an EMBL/GenBank/DDBJ whole genome shotgun (WGS) entry which is preliminary data.</text>
</comment>
<keyword evidence="9 11" id="KW-0325">Glycoprotein</keyword>
<evidence type="ECO:0000256" key="2">
    <source>
        <dbReference type="ARBA" id="ARBA00006339"/>
    </source>
</evidence>
<dbReference type="InterPro" id="IPR005331">
    <property type="entry name" value="Sulfotransferase"/>
</dbReference>
<keyword evidence="4" id="KW-0812">Transmembrane</keyword>
<accession>A0ABN9LMH3</accession>
<proteinExistence type="inferred from homology"/>
<dbReference type="Pfam" id="PF03567">
    <property type="entry name" value="Sulfotransfer_2"/>
    <property type="match status" value="1"/>
</dbReference>
<keyword evidence="3 11" id="KW-0808">Transferase</keyword>
<keyword evidence="5 11" id="KW-0735">Signal-anchor</keyword>
<evidence type="ECO:0000256" key="4">
    <source>
        <dbReference type="ARBA" id="ARBA00022692"/>
    </source>
</evidence>
<evidence type="ECO:0000313" key="13">
    <source>
        <dbReference type="Proteomes" id="UP001176940"/>
    </source>
</evidence>
<evidence type="ECO:0000256" key="6">
    <source>
        <dbReference type="ARBA" id="ARBA00022989"/>
    </source>
</evidence>
<organism evidence="12 13">
    <name type="scientific">Ranitomeya imitator</name>
    <name type="common">mimic poison frog</name>
    <dbReference type="NCBI Taxonomy" id="111125"/>
    <lineage>
        <taxon>Eukaryota</taxon>
        <taxon>Metazoa</taxon>
        <taxon>Chordata</taxon>
        <taxon>Craniata</taxon>
        <taxon>Vertebrata</taxon>
        <taxon>Euteleostomi</taxon>
        <taxon>Amphibia</taxon>
        <taxon>Batrachia</taxon>
        <taxon>Anura</taxon>
        <taxon>Neobatrachia</taxon>
        <taxon>Hyloidea</taxon>
        <taxon>Dendrobatidae</taxon>
        <taxon>Dendrobatinae</taxon>
        <taxon>Ranitomeya</taxon>
    </lineage>
</organism>
<protein>
    <recommendedName>
        <fullName evidence="11">Carbohydrate sulfotransferase</fullName>
        <ecNumber evidence="11">2.8.2.-</ecNumber>
    </recommendedName>
</protein>
<evidence type="ECO:0000256" key="3">
    <source>
        <dbReference type="ARBA" id="ARBA00022679"/>
    </source>
</evidence>
<evidence type="ECO:0000256" key="7">
    <source>
        <dbReference type="ARBA" id="ARBA00023034"/>
    </source>
</evidence>
<evidence type="ECO:0000256" key="5">
    <source>
        <dbReference type="ARBA" id="ARBA00022968"/>
    </source>
</evidence>
<evidence type="ECO:0000256" key="1">
    <source>
        <dbReference type="ARBA" id="ARBA00004323"/>
    </source>
</evidence>
<keyword evidence="6" id="KW-1133">Transmembrane helix</keyword>
<dbReference type="PANTHER" id="PTHR12137:SF7">
    <property type="entry name" value="CARBOHYDRATE SULFOTRANSFERASE 8"/>
    <property type="match status" value="1"/>
</dbReference>
<keyword evidence="10 11" id="KW-0119">Carbohydrate metabolism</keyword>
<name>A0ABN9LMH3_9NEOB</name>
<evidence type="ECO:0000256" key="8">
    <source>
        <dbReference type="ARBA" id="ARBA00023136"/>
    </source>
</evidence>
<evidence type="ECO:0000256" key="10">
    <source>
        <dbReference type="ARBA" id="ARBA00023277"/>
    </source>
</evidence>
<evidence type="ECO:0000256" key="11">
    <source>
        <dbReference type="RuleBase" id="RU364020"/>
    </source>
</evidence>
<keyword evidence="7 11" id="KW-0333">Golgi apparatus</keyword>
<comment type="subcellular location">
    <subcellularLocation>
        <location evidence="1 11">Golgi apparatus membrane</location>
        <topology evidence="1 11">Single-pass type II membrane protein</topology>
    </subcellularLocation>
</comment>
<evidence type="ECO:0000313" key="12">
    <source>
        <dbReference type="EMBL" id="CAJ0945678.1"/>
    </source>
</evidence>
<dbReference type="PANTHER" id="PTHR12137">
    <property type="entry name" value="CARBOHYDRATE SULFOTRANSFERASE"/>
    <property type="match status" value="1"/>
</dbReference>
<dbReference type="Proteomes" id="UP001176940">
    <property type="component" value="Unassembled WGS sequence"/>
</dbReference>
<keyword evidence="13" id="KW-1185">Reference proteome</keyword>
<keyword evidence="8" id="KW-0472">Membrane</keyword>
<gene>
    <name evidence="12" type="ORF">RIMI_LOCUS10976956</name>
</gene>
<comment type="similarity">
    <text evidence="2 11">Belongs to the sulfotransferase 2 family.</text>
</comment>
<reference evidence="12" key="1">
    <citation type="submission" date="2023-07" db="EMBL/GenBank/DDBJ databases">
        <authorList>
            <person name="Stuckert A."/>
        </authorList>
    </citation>
    <scope>NUCLEOTIDE SEQUENCE</scope>
</reference>
<sequence length="427" mass="50343">MNTQITLCALTLRLPERCFDLSDKMSDVLFCVSCKLLCCRILNNSLFCSQDCTSSNQYGTSIEAAAKQLLNINQDVPLYPPYQHPASLHSASRRHKKTIFLRRDNTIYAEKKILKKRKHFLLKETPILMPLNGSAVDLMPLDYEDLNGKWRKLYEVQRQRKKLMHDICLKYKSGSRRIITPYHVSRIFVEDKHKILYCEVPKAGCSNWKRVLMVLNGLASSTKDIPHNTVHYGNYLKRLDSFDRKGIFNRLNTYKKMIFVRQPFERLVSAFRDKFEHANNYYHPVFGKAIISKYRRNATREALRTGSGVQFKEFIQYLLDVHRPVGMDIHWDHVSKLCSPCLIDYDFIGKFESMEDDANFLLHLIGAPENLTFPSFKDRHSNEERTTSKITQQYFAQLSPLERQRTYDFYYMDYQMFNYSKPFEDLY</sequence>
<dbReference type="InterPro" id="IPR018011">
    <property type="entry name" value="Carb_sulfotrans_8-10"/>
</dbReference>
<dbReference type="EC" id="2.8.2.-" evidence="11"/>
<dbReference type="EMBL" id="CAUEEQ010024330">
    <property type="protein sequence ID" value="CAJ0945678.1"/>
    <property type="molecule type" value="Genomic_DNA"/>
</dbReference>
<evidence type="ECO:0000256" key="9">
    <source>
        <dbReference type="ARBA" id="ARBA00023180"/>
    </source>
</evidence>